<dbReference type="RefSeq" id="WP_186769876.1">
    <property type="nucleotide sequence ID" value="NZ_JACOMF010000006.1"/>
</dbReference>
<dbReference type="EMBL" id="JACOMF010000006">
    <property type="protein sequence ID" value="MBC4015097.1"/>
    <property type="molecule type" value="Genomic_DNA"/>
</dbReference>
<proteinExistence type="predicted"/>
<keyword evidence="2" id="KW-1185">Reference proteome</keyword>
<gene>
    <name evidence="1" type="ORF">H7965_07135</name>
</gene>
<evidence type="ECO:0000313" key="1">
    <source>
        <dbReference type="EMBL" id="MBC4015097.1"/>
    </source>
</evidence>
<organism evidence="1 2">
    <name type="scientific">Siccirubricoccus deserti</name>
    <dbReference type="NCBI Taxonomy" id="2013562"/>
    <lineage>
        <taxon>Bacteria</taxon>
        <taxon>Pseudomonadati</taxon>
        <taxon>Pseudomonadota</taxon>
        <taxon>Alphaproteobacteria</taxon>
        <taxon>Acetobacterales</taxon>
        <taxon>Roseomonadaceae</taxon>
        <taxon>Siccirubricoccus</taxon>
    </lineage>
</organism>
<comment type="caution">
    <text evidence="1">The sequence shown here is derived from an EMBL/GenBank/DDBJ whole genome shotgun (WGS) entry which is preliminary data.</text>
</comment>
<evidence type="ECO:0000313" key="2">
    <source>
        <dbReference type="Proteomes" id="UP000600101"/>
    </source>
</evidence>
<dbReference type="Proteomes" id="UP000600101">
    <property type="component" value="Unassembled WGS sequence"/>
</dbReference>
<reference evidence="1" key="1">
    <citation type="submission" date="2020-08" db="EMBL/GenBank/DDBJ databases">
        <authorList>
            <person name="Hu Y."/>
            <person name="Nguyen S.V."/>
            <person name="Li F."/>
            <person name="Fanning S."/>
        </authorList>
    </citation>
    <scope>NUCLEOTIDE SEQUENCE</scope>
    <source>
        <strain evidence="1">SYSU D8009</strain>
    </source>
</reference>
<accession>A0A9X0QXM3</accession>
<protein>
    <submittedName>
        <fullName evidence="1">Uncharacterized protein</fullName>
    </submittedName>
</protein>
<sequence length="89" mass="9107">MQLDPQGVAPDDLSHAGSVVDKAIEYMMDQKIAPISVASALLGGALGLLARSLDDRAVAAVLRNALASVESGELREMRDQLPGGGHGAA</sequence>
<dbReference type="AlphaFoldDB" id="A0A9X0QXM3"/>
<name>A0A9X0QXM3_9PROT</name>